<protein>
    <recommendedName>
        <fullName evidence="1">N-acetyltransferase domain-containing protein</fullName>
    </recommendedName>
</protein>
<dbReference type="RefSeq" id="XP_056481835.1">
    <property type="nucleotide sequence ID" value="XM_056638328.1"/>
</dbReference>
<proteinExistence type="predicted"/>
<accession>A0A9W9SE85</accession>
<dbReference type="Gene3D" id="3.40.630.30">
    <property type="match status" value="1"/>
</dbReference>
<gene>
    <name evidence="2" type="ORF">N7509_013691</name>
</gene>
<dbReference type="GO" id="GO:0016747">
    <property type="term" value="F:acyltransferase activity, transferring groups other than amino-acyl groups"/>
    <property type="evidence" value="ECO:0007669"/>
    <property type="project" value="InterPro"/>
</dbReference>
<dbReference type="Pfam" id="PF00583">
    <property type="entry name" value="Acetyltransf_1"/>
    <property type="match status" value="1"/>
</dbReference>
<feature type="domain" description="N-acetyltransferase" evidence="1">
    <location>
        <begin position="189"/>
        <end position="270"/>
    </location>
</feature>
<dbReference type="InterPro" id="IPR052523">
    <property type="entry name" value="Trichothecene_AcTrans"/>
</dbReference>
<dbReference type="PROSITE" id="PS51186">
    <property type="entry name" value="GNAT"/>
    <property type="match status" value="1"/>
</dbReference>
<organism evidence="2 3">
    <name type="scientific">Penicillium cosmopolitanum</name>
    <dbReference type="NCBI Taxonomy" id="1131564"/>
    <lineage>
        <taxon>Eukaryota</taxon>
        <taxon>Fungi</taxon>
        <taxon>Dikarya</taxon>
        <taxon>Ascomycota</taxon>
        <taxon>Pezizomycotina</taxon>
        <taxon>Eurotiomycetes</taxon>
        <taxon>Eurotiomycetidae</taxon>
        <taxon>Eurotiales</taxon>
        <taxon>Aspergillaceae</taxon>
        <taxon>Penicillium</taxon>
    </lineage>
</organism>
<dbReference type="InterPro" id="IPR016181">
    <property type="entry name" value="Acyl_CoA_acyltransferase"/>
</dbReference>
<dbReference type="PANTHER" id="PTHR42791">
    <property type="entry name" value="GNAT FAMILY ACETYLTRANSFERASE"/>
    <property type="match status" value="1"/>
</dbReference>
<dbReference type="Proteomes" id="UP001147747">
    <property type="component" value="Unassembled WGS sequence"/>
</dbReference>
<reference evidence="2" key="2">
    <citation type="journal article" date="2023" name="IMA Fungus">
        <title>Comparative genomic study of the Penicillium genus elucidates a diverse pangenome and 15 lateral gene transfer events.</title>
        <authorList>
            <person name="Petersen C."/>
            <person name="Sorensen T."/>
            <person name="Nielsen M.R."/>
            <person name="Sondergaard T.E."/>
            <person name="Sorensen J.L."/>
            <person name="Fitzpatrick D.A."/>
            <person name="Frisvad J.C."/>
            <person name="Nielsen K.L."/>
        </authorList>
    </citation>
    <scope>NUCLEOTIDE SEQUENCE</scope>
    <source>
        <strain evidence="2">IBT 29677</strain>
    </source>
</reference>
<dbReference type="OrthoDB" id="512662at2759"/>
<reference evidence="2" key="1">
    <citation type="submission" date="2022-12" db="EMBL/GenBank/DDBJ databases">
        <authorList>
            <person name="Petersen C."/>
        </authorList>
    </citation>
    <scope>NUCLEOTIDE SEQUENCE</scope>
    <source>
        <strain evidence="2">IBT 29677</strain>
    </source>
</reference>
<evidence type="ECO:0000313" key="3">
    <source>
        <dbReference type="Proteomes" id="UP001147747"/>
    </source>
</evidence>
<dbReference type="SUPFAM" id="SSF55729">
    <property type="entry name" value="Acyl-CoA N-acyltransferases (Nat)"/>
    <property type="match status" value="1"/>
</dbReference>
<dbReference type="InterPro" id="IPR000182">
    <property type="entry name" value="GNAT_dom"/>
</dbReference>
<dbReference type="AlphaFoldDB" id="A0A9W9SE85"/>
<dbReference type="EMBL" id="JAPZBU010000012">
    <property type="protein sequence ID" value="KAJ5376805.1"/>
    <property type="molecule type" value="Genomic_DNA"/>
</dbReference>
<evidence type="ECO:0000313" key="2">
    <source>
        <dbReference type="EMBL" id="KAJ5376805.1"/>
    </source>
</evidence>
<evidence type="ECO:0000259" key="1">
    <source>
        <dbReference type="PROSITE" id="PS51186"/>
    </source>
</evidence>
<sequence>MSTRDNKIKLFQAHNEASIAAIARTVNAAFSSDPLIQWLRPNAQPWARQNLNIQKWQHRRVQSIMANGLVFQSYDVSQIARENPQKGEARQSSQSSDSSFGKSAEVSLYEEQAKAAGLEDAGAVVFLFPPPGEIGWSFSRTLLKCKIWLLEIFNPIEDKDCKMERVDLMMSSHTKSLDSLQTEYRQGLWYLEVVAVHPCLQSRGIGKNVMKWTLDYTRNQPLYLECTQEGNIRFYESFGFRVVEEMVLTDETSHNESATVKLWGMIRTGEDSAQ</sequence>
<keyword evidence="3" id="KW-1185">Reference proteome</keyword>
<dbReference type="GeneID" id="81377308"/>
<dbReference type="PANTHER" id="PTHR42791:SF1">
    <property type="entry name" value="N-ACETYLTRANSFERASE DOMAIN-CONTAINING PROTEIN"/>
    <property type="match status" value="1"/>
</dbReference>
<comment type="caution">
    <text evidence="2">The sequence shown here is derived from an EMBL/GenBank/DDBJ whole genome shotgun (WGS) entry which is preliminary data.</text>
</comment>
<name>A0A9W9SE85_9EURO</name>